<dbReference type="Proteomes" id="UP000234681">
    <property type="component" value="Chromosome 18"/>
</dbReference>
<proteinExistence type="predicted"/>
<evidence type="ECO:0000313" key="1">
    <source>
        <dbReference type="EMBL" id="EDM14383.1"/>
    </source>
</evidence>
<name>A6IWV2_RAT</name>
<gene>
    <name evidence="1" type="ORF">rCG_46610</name>
</gene>
<reference evidence="2" key="1">
    <citation type="submission" date="2005-09" db="EMBL/GenBank/DDBJ databases">
        <authorList>
            <person name="Mural R.J."/>
            <person name="Li P.W."/>
            <person name="Adams M.D."/>
            <person name="Amanatides P.G."/>
            <person name="Baden-Tillson H."/>
            <person name="Barnstead M."/>
            <person name="Chin S.H."/>
            <person name="Dew I."/>
            <person name="Evans C.A."/>
            <person name="Ferriera S."/>
            <person name="Flanigan M."/>
            <person name="Fosler C."/>
            <person name="Glodek A."/>
            <person name="Gu Z."/>
            <person name="Holt R.A."/>
            <person name="Jennings D."/>
            <person name="Kraft C.L."/>
            <person name="Lu F."/>
            <person name="Nguyen T."/>
            <person name="Nusskern D.R."/>
            <person name="Pfannkoch C.M."/>
            <person name="Sitter C."/>
            <person name="Sutton G.G."/>
            <person name="Venter J.C."/>
            <person name="Wang Z."/>
            <person name="Woodage T."/>
            <person name="Zheng X.H."/>
            <person name="Zhong F."/>
        </authorList>
    </citation>
    <scope>NUCLEOTIDE SEQUENCE [LARGE SCALE GENOMIC DNA]</scope>
    <source>
        <strain>BN</strain>
        <strain evidence="2">Sprague-Dawley</strain>
    </source>
</reference>
<organism evidence="1 2">
    <name type="scientific">Rattus norvegicus</name>
    <name type="common">Rat</name>
    <dbReference type="NCBI Taxonomy" id="10116"/>
    <lineage>
        <taxon>Eukaryota</taxon>
        <taxon>Metazoa</taxon>
        <taxon>Chordata</taxon>
        <taxon>Craniata</taxon>
        <taxon>Vertebrata</taxon>
        <taxon>Euteleostomi</taxon>
        <taxon>Mammalia</taxon>
        <taxon>Eutheria</taxon>
        <taxon>Euarchontoglires</taxon>
        <taxon>Glires</taxon>
        <taxon>Rodentia</taxon>
        <taxon>Myomorpha</taxon>
        <taxon>Muroidea</taxon>
        <taxon>Muridae</taxon>
        <taxon>Murinae</taxon>
        <taxon>Rattus</taxon>
    </lineage>
</organism>
<dbReference type="EMBL" id="CH473971">
    <property type="protein sequence ID" value="EDM14383.1"/>
    <property type="molecule type" value="Genomic_DNA"/>
</dbReference>
<accession>A6IWV2</accession>
<evidence type="ECO:0000313" key="2">
    <source>
        <dbReference type="Proteomes" id="UP000234681"/>
    </source>
</evidence>
<protein>
    <submittedName>
        <fullName evidence="1">RCG46610</fullName>
    </submittedName>
</protein>
<sequence>MCHNMLWEY</sequence>